<organism evidence="2">
    <name type="scientific">Panicum hallii</name>
    <dbReference type="NCBI Taxonomy" id="206008"/>
    <lineage>
        <taxon>Eukaryota</taxon>
        <taxon>Viridiplantae</taxon>
        <taxon>Streptophyta</taxon>
        <taxon>Embryophyta</taxon>
        <taxon>Tracheophyta</taxon>
        <taxon>Spermatophyta</taxon>
        <taxon>Magnoliopsida</taxon>
        <taxon>Liliopsida</taxon>
        <taxon>Poales</taxon>
        <taxon>Poaceae</taxon>
        <taxon>PACMAD clade</taxon>
        <taxon>Panicoideae</taxon>
        <taxon>Panicodae</taxon>
        <taxon>Paniceae</taxon>
        <taxon>Panicinae</taxon>
        <taxon>Panicum</taxon>
        <taxon>Panicum sect. Panicum</taxon>
    </lineage>
</organism>
<dbReference type="Gramene" id="PVH32056">
    <property type="protein sequence ID" value="PVH32056"/>
    <property type="gene ID" value="PAHAL_9G303000"/>
</dbReference>
<dbReference type="Proteomes" id="UP000243499">
    <property type="component" value="Chromosome 9"/>
</dbReference>
<feature type="region of interest" description="Disordered" evidence="1">
    <location>
        <begin position="54"/>
        <end position="105"/>
    </location>
</feature>
<name>A0A2T8I313_9POAL</name>
<feature type="compositionally biased region" description="Basic and acidic residues" evidence="1">
    <location>
        <begin position="168"/>
        <end position="179"/>
    </location>
</feature>
<proteinExistence type="predicted"/>
<dbReference type="EMBL" id="CM008054">
    <property type="protein sequence ID" value="PVH32056.1"/>
    <property type="molecule type" value="Genomic_DNA"/>
</dbReference>
<evidence type="ECO:0000256" key="1">
    <source>
        <dbReference type="SAM" id="MobiDB-lite"/>
    </source>
</evidence>
<accession>A0A2T8I313</accession>
<reference evidence="2" key="1">
    <citation type="submission" date="2018-04" db="EMBL/GenBank/DDBJ databases">
        <title>WGS assembly of Panicum hallii.</title>
        <authorList>
            <person name="Lovell J."/>
            <person name="Jenkins J."/>
            <person name="Lowry D."/>
            <person name="Mamidi S."/>
            <person name="Sreedasyam A."/>
            <person name="Weng X."/>
            <person name="Barry K."/>
            <person name="Bonette J."/>
            <person name="Campitelli B."/>
            <person name="Daum C."/>
            <person name="Gordon S."/>
            <person name="Gould B."/>
            <person name="Lipzen A."/>
            <person name="Macqueen A."/>
            <person name="Palacio-Mejia J."/>
            <person name="Plott C."/>
            <person name="Shakirov E."/>
            <person name="Shu S."/>
            <person name="Yoshinaga Y."/>
            <person name="Zane M."/>
            <person name="Rokhsar D."/>
            <person name="Grimwood J."/>
            <person name="Schmutz J."/>
            <person name="Juenger T."/>
        </authorList>
    </citation>
    <scope>NUCLEOTIDE SEQUENCE [LARGE SCALE GENOMIC DNA]</scope>
    <source>
        <strain evidence="2">FIL2</strain>
    </source>
</reference>
<feature type="region of interest" description="Disordered" evidence="1">
    <location>
        <begin position="141"/>
        <end position="185"/>
    </location>
</feature>
<dbReference type="AlphaFoldDB" id="A0A2T8I313"/>
<sequence length="185" mass="19330">MVLFHFSCGAHLSVPPPSLPSSLPPLIPSNDGVVHGVRRLPSLVGRPLPPSCAPAHAPLMAPSRPPTSTSLSSTDEGLLGSAPRTGRRRAGLRASPDGSPPVAHGSAAALLTGVRRHARRPFPADPPPRMPVPVARGAAVEPHLRGCHRASRAASPAWSPLRKPSNLARERLQRERGDAARSPAT</sequence>
<protein>
    <submittedName>
        <fullName evidence="2">Uncharacterized protein</fullName>
    </submittedName>
</protein>
<gene>
    <name evidence="2" type="ORF">PAHAL_9G303000</name>
</gene>
<evidence type="ECO:0000313" key="2">
    <source>
        <dbReference type="EMBL" id="PVH32056.1"/>
    </source>
</evidence>